<accession>A0A0F3GH93</accession>
<dbReference type="InterPro" id="IPR013446">
    <property type="entry name" value="G1P_cyt_trans-like"/>
</dbReference>
<dbReference type="InterPro" id="IPR029044">
    <property type="entry name" value="Nucleotide-diphossugar_trans"/>
</dbReference>
<proteinExistence type="predicted"/>
<dbReference type="EMBL" id="LACI01002732">
    <property type="protein sequence ID" value="KJU81309.1"/>
    <property type="molecule type" value="Genomic_DNA"/>
</dbReference>
<protein>
    <submittedName>
        <fullName evidence="2">Glucose-1-phosphate cytidylyltransferase</fullName>
    </submittedName>
</protein>
<organism evidence="2 3">
    <name type="scientific">Candidatus Magnetobacterium bavaricum</name>
    <dbReference type="NCBI Taxonomy" id="29290"/>
    <lineage>
        <taxon>Bacteria</taxon>
        <taxon>Pseudomonadati</taxon>
        <taxon>Nitrospirota</taxon>
        <taxon>Thermodesulfovibrionia</taxon>
        <taxon>Thermodesulfovibrionales</taxon>
        <taxon>Candidatus Magnetobacteriaceae</taxon>
        <taxon>Candidatus Magnetobacterium</taxon>
    </lineage>
</organism>
<sequence>MNKIKVAILCGGRGRRLKPLTDELPKPLIPLQNKPILEHIFNFFKTQGFSEFILCVGYKGHKIIEMVDDYKTNNQGSFVYSDLGENASILQRIYGLNDKCNDRLLVTYGDTLTDLAIDNLLREHTIKKTLMTIVASKIRNPFGLIEIGDDGLAVSFVEKPLSTYYIGHLVMEKKVFSLITEELLNEPDGKGLVLLFLKLIEMKTLNVFEHHGCQITFNTEVERINAEKEIIDFYSQKENV</sequence>
<evidence type="ECO:0000259" key="1">
    <source>
        <dbReference type="Pfam" id="PF00483"/>
    </source>
</evidence>
<reference evidence="2 3" key="1">
    <citation type="submission" date="2015-02" db="EMBL/GenBank/DDBJ databases">
        <title>Single-cell genomics of uncultivated deep-branching MTB reveals a conserved set of magnetosome genes.</title>
        <authorList>
            <person name="Kolinko S."/>
            <person name="Richter M."/>
            <person name="Glockner F.O."/>
            <person name="Brachmann A."/>
            <person name="Schuler D."/>
        </authorList>
    </citation>
    <scope>NUCLEOTIDE SEQUENCE [LARGE SCALE GENOMIC DNA]</scope>
    <source>
        <strain evidence="2">TM-1</strain>
    </source>
</reference>
<comment type="caution">
    <text evidence="2">The sequence shown here is derived from an EMBL/GenBank/DDBJ whole genome shotgun (WGS) entry which is preliminary data.</text>
</comment>
<keyword evidence="3" id="KW-1185">Reference proteome</keyword>
<gene>
    <name evidence="2" type="ORF">MBAV_006442</name>
</gene>
<evidence type="ECO:0000313" key="2">
    <source>
        <dbReference type="EMBL" id="KJU81309.1"/>
    </source>
</evidence>
<dbReference type="Gene3D" id="3.90.550.10">
    <property type="entry name" value="Spore Coat Polysaccharide Biosynthesis Protein SpsA, Chain A"/>
    <property type="match status" value="1"/>
</dbReference>
<dbReference type="PANTHER" id="PTHR47183">
    <property type="entry name" value="GLUCOSE-1-PHOSPHATE CYTIDYLYLTRANSFERASE-RELATED"/>
    <property type="match status" value="1"/>
</dbReference>
<dbReference type="Proteomes" id="UP000033423">
    <property type="component" value="Unassembled WGS sequence"/>
</dbReference>
<dbReference type="Pfam" id="PF00483">
    <property type="entry name" value="NTP_transferase"/>
    <property type="match status" value="1"/>
</dbReference>
<dbReference type="CDD" id="cd04181">
    <property type="entry name" value="NTP_transferase"/>
    <property type="match status" value="1"/>
</dbReference>
<dbReference type="SUPFAM" id="SSF53448">
    <property type="entry name" value="Nucleotide-diphospho-sugar transferases"/>
    <property type="match status" value="1"/>
</dbReference>
<dbReference type="InterPro" id="IPR005835">
    <property type="entry name" value="NTP_transferase_dom"/>
</dbReference>
<dbReference type="PANTHER" id="PTHR47183:SF2">
    <property type="entry name" value="GLUCOSE-1-PHOSPHATE CYTIDYLYLTRANSFERASE-RELATED"/>
    <property type="match status" value="1"/>
</dbReference>
<feature type="domain" description="Nucleotidyl transferase" evidence="1">
    <location>
        <begin position="7"/>
        <end position="163"/>
    </location>
</feature>
<keyword evidence="2" id="KW-0808">Transferase</keyword>
<keyword evidence="2" id="KW-0548">Nucleotidyltransferase</keyword>
<name>A0A0F3GH93_9BACT</name>
<dbReference type="GO" id="GO:0047343">
    <property type="term" value="F:glucose-1-phosphate cytidylyltransferase activity"/>
    <property type="evidence" value="ECO:0007669"/>
    <property type="project" value="InterPro"/>
</dbReference>
<evidence type="ECO:0000313" key="3">
    <source>
        <dbReference type="Proteomes" id="UP000033423"/>
    </source>
</evidence>
<dbReference type="AlphaFoldDB" id="A0A0F3GH93"/>